<organism evidence="2 3">
    <name type="scientific">Thermaerobacter subterraneus DSM 13965</name>
    <dbReference type="NCBI Taxonomy" id="867903"/>
    <lineage>
        <taxon>Bacteria</taxon>
        <taxon>Bacillati</taxon>
        <taxon>Bacillota</taxon>
        <taxon>Clostridia</taxon>
        <taxon>Eubacteriales</taxon>
        <taxon>Clostridiales Family XVII. Incertae Sedis</taxon>
        <taxon>Thermaerobacter</taxon>
    </lineage>
</organism>
<dbReference type="InterPro" id="IPR003795">
    <property type="entry name" value="DUF192"/>
</dbReference>
<evidence type="ECO:0000313" key="3">
    <source>
        <dbReference type="Proteomes" id="UP000005710"/>
    </source>
</evidence>
<gene>
    <name evidence="2" type="ORF">ThesuDRAFT_02106</name>
</gene>
<evidence type="ECO:0000313" key="2">
    <source>
        <dbReference type="EMBL" id="EKP94373.1"/>
    </source>
</evidence>
<dbReference type="OrthoDB" id="9813379at2"/>
<reference evidence="2" key="1">
    <citation type="submission" date="2010-10" db="EMBL/GenBank/DDBJ databases">
        <authorList>
            <consortium name="US DOE Joint Genome Institute (JGI-PGF)"/>
            <person name="Lucas S."/>
            <person name="Copeland A."/>
            <person name="Lapidus A."/>
            <person name="Bruce D."/>
            <person name="Goodwin L."/>
            <person name="Pitluck S."/>
            <person name="Kyrpides N."/>
            <person name="Mavromatis K."/>
            <person name="Detter J.C."/>
            <person name="Han C."/>
            <person name="Land M."/>
            <person name="Hauser L."/>
            <person name="Markowitz V."/>
            <person name="Cheng J.-F."/>
            <person name="Hugenholtz P."/>
            <person name="Woyke T."/>
            <person name="Wu D."/>
            <person name="Pukall R."/>
            <person name="Wahrenburg C."/>
            <person name="Brambilla E."/>
            <person name="Klenk H.-P."/>
            <person name="Eisen J.A."/>
        </authorList>
    </citation>
    <scope>NUCLEOTIDE SEQUENCE [LARGE SCALE GENOMIC DNA]</scope>
    <source>
        <strain evidence="2">DSM 13965</strain>
    </source>
</reference>
<accession>K6PZX9</accession>
<keyword evidence="3" id="KW-1185">Reference proteome</keyword>
<dbReference type="STRING" id="867903.ThesuDRAFT_02106"/>
<feature type="region of interest" description="Disordered" evidence="1">
    <location>
        <begin position="1"/>
        <end position="21"/>
    </location>
</feature>
<comment type="caution">
    <text evidence="2">The sequence shown here is derived from an EMBL/GenBank/DDBJ whole genome shotgun (WGS) entry which is preliminary data.</text>
</comment>
<protein>
    <recommendedName>
        <fullName evidence="4">DUF192 domain-containing protein</fullName>
    </recommendedName>
</protein>
<dbReference type="HOGENOM" id="CLU_097039_4_0_9"/>
<reference evidence="2" key="2">
    <citation type="submission" date="2012-10" db="EMBL/GenBank/DDBJ databases">
        <title>Improved high-quality draft of Thermaerobacter subterraneus C21, DSM 13965.</title>
        <authorList>
            <consortium name="DOE Joint Genome Institute"/>
            <person name="Eisen J."/>
            <person name="Huntemann M."/>
            <person name="Wei C.-L."/>
            <person name="Han J."/>
            <person name="Detter J.C."/>
            <person name="Han C."/>
            <person name="Tapia R."/>
            <person name="Chen A."/>
            <person name="Kyrpides N."/>
            <person name="Mavromatis K."/>
            <person name="Markowitz V."/>
            <person name="Szeto E."/>
            <person name="Ivanova N."/>
            <person name="Mikhailova N."/>
            <person name="Ovchinnikova G."/>
            <person name="Pagani I."/>
            <person name="Pati A."/>
            <person name="Goodwin L."/>
            <person name="Nordberg H.P."/>
            <person name="Cantor M.N."/>
            <person name="Hua S.X."/>
            <person name="Woyke T."/>
            <person name="Eisen J."/>
            <person name="Klenk H.-P."/>
        </authorList>
    </citation>
    <scope>NUCLEOTIDE SEQUENCE [LARGE SCALE GENOMIC DNA]</scope>
    <source>
        <strain evidence="2">DSM 13965</strain>
    </source>
</reference>
<sequence length="134" mass="14419">MRKVHGREGGTGAGPPGRGPVRVVNRTRGTELGHAIAVAASWRSRSRGLLDRDELAPGEGLWLWPCRWVHSLGMGFPLDVVHLDRSGRVVAAYRLVPGRVGPLVWRGHSVLELPAGTLAATGTRPGDRLAWEPA</sequence>
<dbReference type="Pfam" id="PF02643">
    <property type="entry name" value="DUF192"/>
    <property type="match status" value="1"/>
</dbReference>
<proteinExistence type="predicted"/>
<dbReference type="InterPro" id="IPR038695">
    <property type="entry name" value="Saro_0823-like_sf"/>
</dbReference>
<dbReference type="AlphaFoldDB" id="K6PZX9"/>
<dbReference type="RefSeq" id="WP_006904388.1">
    <property type="nucleotide sequence ID" value="NZ_JH976535.1"/>
</dbReference>
<dbReference type="eggNOG" id="COG1430">
    <property type="taxonomic scope" value="Bacteria"/>
</dbReference>
<dbReference type="EMBL" id="AENY02000003">
    <property type="protein sequence ID" value="EKP94373.1"/>
    <property type="molecule type" value="Genomic_DNA"/>
</dbReference>
<evidence type="ECO:0008006" key="4">
    <source>
        <dbReference type="Google" id="ProtNLM"/>
    </source>
</evidence>
<evidence type="ECO:0000256" key="1">
    <source>
        <dbReference type="SAM" id="MobiDB-lite"/>
    </source>
</evidence>
<name>K6PZX9_9FIRM</name>
<dbReference type="Proteomes" id="UP000005710">
    <property type="component" value="Unassembled WGS sequence"/>
</dbReference>
<dbReference type="Gene3D" id="2.60.120.1140">
    <property type="entry name" value="Protein of unknown function DUF192"/>
    <property type="match status" value="1"/>
</dbReference>